<dbReference type="RefSeq" id="WP_147892958.1">
    <property type="nucleotide sequence ID" value="NZ_BAAANR010000001.1"/>
</dbReference>
<dbReference type="OrthoDB" id="5107506at2"/>
<evidence type="ECO:0000313" key="5">
    <source>
        <dbReference type="Proteomes" id="UP000321034"/>
    </source>
</evidence>
<protein>
    <recommendedName>
        <fullName evidence="6">PBP domain-containing protein</fullName>
    </recommendedName>
</protein>
<evidence type="ECO:0008006" key="6">
    <source>
        <dbReference type="Google" id="ProtNLM"/>
    </source>
</evidence>
<comment type="caution">
    <text evidence="4">The sequence shown here is derived from an EMBL/GenBank/DDBJ whole genome shotgun (WGS) entry which is preliminary data.</text>
</comment>
<keyword evidence="2" id="KW-0812">Transmembrane</keyword>
<evidence type="ECO:0000313" key="4">
    <source>
        <dbReference type="EMBL" id="TXK12218.1"/>
    </source>
</evidence>
<feature type="signal peptide" evidence="3">
    <location>
        <begin position="1"/>
        <end position="22"/>
    </location>
</feature>
<dbReference type="Proteomes" id="UP000321034">
    <property type="component" value="Unassembled WGS sequence"/>
</dbReference>
<keyword evidence="5" id="KW-1185">Reference proteome</keyword>
<keyword evidence="2" id="KW-0472">Membrane</keyword>
<feature type="region of interest" description="Disordered" evidence="1">
    <location>
        <begin position="749"/>
        <end position="770"/>
    </location>
</feature>
<dbReference type="AlphaFoldDB" id="A0A5C8HZD0"/>
<keyword evidence="2" id="KW-1133">Transmembrane helix</keyword>
<reference evidence="4 5" key="1">
    <citation type="submission" date="2019-08" db="EMBL/GenBank/DDBJ databases">
        <authorList>
            <person name="Dong K."/>
        </authorList>
    </citation>
    <scope>NUCLEOTIDE SEQUENCE [LARGE SCALE GENOMIC DNA]</scope>
    <source>
        <strain evidence="4 5">JCM14558</strain>
    </source>
</reference>
<name>A0A5C8HZD0_9MICO</name>
<gene>
    <name evidence="4" type="ORF">FVP77_01650</name>
</gene>
<dbReference type="EMBL" id="VRSV01000001">
    <property type="protein sequence ID" value="TXK12218.1"/>
    <property type="molecule type" value="Genomic_DNA"/>
</dbReference>
<accession>A0A5C8HZD0</accession>
<evidence type="ECO:0000256" key="1">
    <source>
        <dbReference type="SAM" id="MobiDB-lite"/>
    </source>
</evidence>
<evidence type="ECO:0000256" key="2">
    <source>
        <dbReference type="SAM" id="Phobius"/>
    </source>
</evidence>
<sequence>MTGVLVTGLVFATLTFSGVATAQPAAAADDDSQAVTISAASYDKDAKNAPFPDLKLTVSQTTGLVSQGIQIRWTGGKESTRPSGQTGGENFLQFAQCWGDDPTDPSKPDRTTCQYGAFLSAGAMRDGNRASAPSDEDDESAAQGPVIAAEDLPYSTPDNGQLDPAYTSIPFRSATTSSSGVHDMVQNVVDNKRVPGVDVNTNQFFTKYTSNEIPWAGSGANGEGSTKFEVQTAAQAQGLGCGSRVTSASGVVTGSSCWLVAIPRGTKDTGEESINQSGLFWDSWKHHVAVKLDFRPIGINCAIGAKERQLVGSELLATAVASWQPSLCGAEGGDVFNMIKSNESDAVAQANAATDTSPLALTSLPYSGESQDDLVYAPVGLSAVTVAFAIDRFPNPNDGVPDAVKERSGLPFESMNLTPRLIAKLLTSSYLDSLPTDAKKDHIAGNPRNIVFDPDFLAINDKEWGYQVNAGVAISDMLVPQGRSDVATQLWRYVLADEDARAFLAGTPDPWGAKVNPYSSTDAKVNPVGAGLSLPRDNFPKADPTQVDAQPNGGAAEINLITWRPFTNDLDVSAYLTLRGDGQVLGPWNLDARPPRYDRVARDLQGFQSVVALTDSSAAAKYQVVTAALRNPAGQFVTADAESMTAAAGAMTASAEQPQVMGLDASSELAKTTAGAYPLTMPVYAAASPFLTDAATRASYASFIRFAATTGQEPGVQVGQLPAGYAPIPAKWASQAVAAANVLQQGLTRTVPTTGDDGPSTAGSIANGTPNGPVSAVAPAAVAPPAAAAPAAGGTGNPTASGAVAGALAGAETSADPDSGALAATLPLSMLAGLMSAAAVLIIPRLPRRP</sequence>
<organism evidence="4 5">
    <name type="scientific">Microbacterium hatanonis</name>
    <dbReference type="NCBI Taxonomy" id="404366"/>
    <lineage>
        <taxon>Bacteria</taxon>
        <taxon>Bacillati</taxon>
        <taxon>Actinomycetota</taxon>
        <taxon>Actinomycetes</taxon>
        <taxon>Micrococcales</taxon>
        <taxon>Microbacteriaceae</taxon>
        <taxon>Microbacterium</taxon>
    </lineage>
</organism>
<proteinExistence type="predicted"/>
<keyword evidence="3" id="KW-0732">Signal</keyword>
<dbReference type="SUPFAM" id="SSF53850">
    <property type="entry name" value="Periplasmic binding protein-like II"/>
    <property type="match status" value="1"/>
</dbReference>
<feature type="transmembrane region" description="Helical" evidence="2">
    <location>
        <begin position="821"/>
        <end position="843"/>
    </location>
</feature>
<dbReference type="Gene3D" id="3.40.190.10">
    <property type="entry name" value="Periplasmic binding protein-like II"/>
    <property type="match status" value="1"/>
</dbReference>
<evidence type="ECO:0000256" key="3">
    <source>
        <dbReference type="SAM" id="SignalP"/>
    </source>
</evidence>
<feature type="chain" id="PRO_5039355696" description="PBP domain-containing protein" evidence="3">
    <location>
        <begin position="23"/>
        <end position="850"/>
    </location>
</feature>